<keyword evidence="2" id="KW-0489">Methyltransferase</keyword>
<evidence type="ECO:0000259" key="1">
    <source>
        <dbReference type="Pfam" id="PF05050"/>
    </source>
</evidence>
<proteinExistence type="predicted"/>
<reference evidence="2" key="2">
    <citation type="submission" date="2021-01" db="EMBL/GenBank/DDBJ databases">
        <authorList>
            <person name="Mieszkin S."/>
            <person name="Pouder E."/>
            <person name="Alain K."/>
        </authorList>
    </citation>
    <scope>NUCLEOTIDE SEQUENCE</scope>
    <source>
        <strain evidence="2">HW T2.11</strain>
    </source>
</reference>
<dbReference type="NCBIfam" id="TIGR01444">
    <property type="entry name" value="fkbM_fam"/>
    <property type="match status" value="1"/>
</dbReference>
<dbReference type="EMBL" id="JAESVB010000007">
    <property type="protein sequence ID" value="MCB8876737.1"/>
    <property type="molecule type" value="Genomic_DNA"/>
</dbReference>
<dbReference type="PANTHER" id="PTHR34203:SF15">
    <property type="entry name" value="SLL1173 PROTEIN"/>
    <property type="match status" value="1"/>
</dbReference>
<dbReference type="SUPFAM" id="SSF53335">
    <property type="entry name" value="S-adenosyl-L-methionine-dependent methyltransferases"/>
    <property type="match status" value="1"/>
</dbReference>
<dbReference type="GO" id="GO:0032259">
    <property type="term" value="P:methylation"/>
    <property type="evidence" value="ECO:0007669"/>
    <property type="project" value="UniProtKB-KW"/>
</dbReference>
<evidence type="ECO:0000313" key="2">
    <source>
        <dbReference type="EMBL" id="MCB8876737.1"/>
    </source>
</evidence>
<dbReference type="Proteomes" id="UP000708298">
    <property type="component" value="Unassembled WGS sequence"/>
</dbReference>
<gene>
    <name evidence="2" type="ORF">ASILVAE211_16215</name>
</gene>
<dbReference type="AlphaFoldDB" id="A0A964E030"/>
<dbReference type="RefSeq" id="WP_227322395.1">
    <property type="nucleotide sequence ID" value="NZ_JAESVB010000007.1"/>
</dbReference>
<dbReference type="PANTHER" id="PTHR34203">
    <property type="entry name" value="METHYLTRANSFERASE, FKBM FAMILY PROTEIN"/>
    <property type="match status" value="1"/>
</dbReference>
<feature type="domain" description="Methyltransferase FkbM" evidence="1">
    <location>
        <begin position="58"/>
        <end position="218"/>
    </location>
</feature>
<keyword evidence="2" id="KW-0808">Transferase</keyword>
<accession>A0A964E030</accession>
<dbReference type="Pfam" id="PF05050">
    <property type="entry name" value="Methyltransf_21"/>
    <property type="match status" value="1"/>
</dbReference>
<protein>
    <submittedName>
        <fullName evidence="2">FkbM family methyltransferase</fullName>
    </submittedName>
</protein>
<reference evidence="2" key="1">
    <citation type="journal article" date="2021" name="Microorganisms">
        <title>Acidisoma silvae sp. nov. and Acidisomacellulosilytica sp. nov., Two Acidophilic Bacteria Isolated from Decaying Wood, Hydrolyzing Cellulose and Producing Poly-3-hydroxybutyrate.</title>
        <authorList>
            <person name="Mieszkin S."/>
            <person name="Pouder E."/>
            <person name="Uroz S."/>
            <person name="Simon-Colin C."/>
            <person name="Alain K."/>
        </authorList>
    </citation>
    <scope>NUCLEOTIDE SEQUENCE</scope>
    <source>
        <strain evidence="2">HW T2.11</strain>
    </source>
</reference>
<name>A0A964E030_9PROT</name>
<keyword evidence="3" id="KW-1185">Reference proteome</keyword>
<organism evidence="2 3">
    <name type="scientific">Acidisoma silvae</name>
    <dbReference type="NCBI Taxonomy" id="2802396"/>
    <lineage>
        <taxon>Bacteria</taxon>
        <taxon>Pseudomonadati</taxon>
        <taxon>Pseudomonadota</taxon>
        <taxon>Alphaproteobacteria</taxon>
        <taxon>Acetobacterales</taxon>
        <taxon>Acidocellaceae</taxon>
        <taxon>Acidisoma</taxon>
    </lineage>
</organism>
<dbReference type="Gene3D" id="3.40.50.150">
    <property type="entry name" value="Vaccinia Virus protein VP39"/>
    <property type="match status" value="1"/>
</dbReference>
<sequence length="289" mass="31642">MLHHLPEAIRLTHTRFGLMLYPAGDTYIGPCLETYGEYSPEEAQIFSLLLKPGDSVLEVGANIGAHTLALSAFVGPAGRVHTIEPQRLVFQMLCANLALNNLSNVDARRLGLGAAPHTLWTSLTDMAAQGNFGGLPLASEGKEAIEIVTLDSLALTKLDLIKIDVEGMEDAVLHGGQETIRRLKPPIYIENDRAFTGDAGAETSVQLIRLIRDFGYRLWWHTPELTSRTNYRGVTTELFSRRTVSVNMICFPANEAIDTNLTEVGADTDKPNLDALLPGPLYCRRMAAT</sequence>
<evidence type="ECO:0000313" key="3">
    <source>
        <dbReference type="Proteomes" id="UP000708298"/>
    </source>
</evidence>
<dbReference type="InterPro" id="IPR029063">
    <property type="entry name" value="SAM-dependent_MTases_sf"/>
</dbReference>
<dbReference type="InterPro" id="IPR006342">
    <property type="entry name" value="FkbM_mtfrase"/>
</dbReference>
<comment type="caution">
    <text evidence="2">The sequence shown here is derived from an EMBL/GenBank/DDBJ whole genome shotgun (WGS) entry which is preliminary data.</text>
</comment>
<dbReference type="GO" id="GO:0008168">
    <property type="term" value="F:methyltransferase activity"/>
    <property type="evidence" value="ECO:0007669"/>
    <property type="project" value="UniProtKB-KW"/>
</dbReference>
<dbReference type="InterPro" id="IPR052514">
    <property type="entry name" value="SAM-dependent_MTase"/>
</dbReference>